<gene>
    <name evidence="1" type="ORF">GETHED_25730</name>
</gene>
<dbReference type="Pfam" id="PF22612">
    <property type="entry name" value="GH113"/>
    <property type="match status" value="1"/>
</dbReference>
<comment type="caution">
    <text evidence="1">The sequence shown here is derived from an EMBL/GenBank/DDBJ whole genome shotgun (WGS) entry which is preliminary data.</text>
</comment>
<proteinExistence type="predicted"/>
<organism evidence="1 2">
    <name type="scientific">Geothrix edaphica</name>
    <dbReference type="NCBI Taxonomy" id="2927976"/>
    <lineage>
        <taxon>Bacteria</taxon>
        <taxon>Pseudomonadati</taxon>
        <taxon>Acidobacteriota</taxon>
        <taxon>Holophagae</taxon>
        <taxon>Holophagales</taxon>
        <taxon>Holophagaceae</taxon>
        <taxon>Geothrix</taxon>
    </lineage>
</organism>
<keyword evidence="2" id="KW-1185">Reference proteome</keyword>
<evidence type="ECO:0000313" key="2">
    <source>
        <dbReference type="Proteomes" id="UP001165044"/>
    </source>
</evidence>
<dbReference type="Gene3D" id="3.20.20.80">
    <property type="entry name" value="Glycosidases"/>
    <property type="match status" value="1"/>
</dbReference>
<dbReference type="RefSeq" id="WP_285609976.1">
    <property type="nucleotide sequence ID" value="NZ_BSDC01000003.1"/>
</dbReference>
<dbReference type="SUPFAM" id="SSF51445">
    <property type="entry name" value="(Trans)glycosidases"/>
    <property type="match status" value="1"/>
</dbReference>
<dbReference type="EMBL" id="BSDC01000003">
    <property type="protein sequence ID" value="GLH68209.1"/>
    <property type="molecule type" value="Genomic_DNA"/>
</dbReference>
<name>A0ABQ5Q179_9BACT</name>
<sequence>MIRRTLILMAVLALPITLWFVHRSQRKALVPQPRGMVLGLYAGIPDYDYAEELDRIAGTGATCVSLQAIYRMDTGHSNEIRRHPTSSPSEESLRRTFRQAKVRGLRMMFFPTINLRDEAENADWWRGNIAPSDWDLWWRNYTDFNVRLAALAQEGGVEWYSLGTEMASTHPFPDQWRKLAAEVRKVFKGKLVYSVNFDSHDSFTFGDCLDVIGINTYDPIAKYDDYPTPDQIRDAWWWIVYKARTLSARFADAKGPKPVMITEVGYPSVAHAHVGPWDFRTDKPVDLALQDLLLKGAFGVLRHWSDGDAVFYYLYGENLNQKPIGGPLDRTYAVWGKPVEATLRQYFREPIWEGHIPPRAENLHEAVVQSLVSWHRKVRDYEDAELPPWVLDWEVGHPGDAAEARAILAKEPAPARKIPKGEAR</sequence>
<dbReference type="CDD" id="cd19608">
    <property type="entry name" value="GH113_mannanase-like"/>
    <property type="match status" value="1"/>
</dbReference>
<protein>
    <recommendedName>
        <fullName evidence="3">Glycoside hydrolase family 5 domain-containing protein</fullName>
    </recommendedName>
</protein>
<accession>A0ABQ5Q179</accession>
<dbReference type="Proteomes" id="UP001165044">
    <property type="component" value="Unassembled WGS sequence"/>
</dbReference>
<dbReference type="InterPro" id="IPR017853">
    <property type="entry name" value="GH"/>
</dbReference>
<dbReference type="InterPro" id="IPR055151">
    <property type="entry name" value="GH113"/>
</dbReference>
<evidence type="ECO:0008006" key="3">
    <source>
        <dbReference type="Google" id="ProtNLM"/>
    </source>
</evidence>
<reference evidence="1" key="1">
    <citation type="journal article" date="2023" name="Antonie Van Leeuwenhoek">
        <title>Mesoterricola silvestris gen. nov., sp. nov., Mesoterricola sediminis sp. nov., Geothrix oryzae sp. nov., Geothrix edaphica sp. nov., Geothrix rubra sp. nov., and Geothrix limicola sp. nov., six novel members of Acidobacteriota isolated from soils.</title>
        <authorList>
            <person name="Itoh H."/>
            <person name="Sugisawa Y."/>
            <person name="Mise K."/>
            <person name="Xu Z."/>
            <person name="Kuniyasu M."/>
            <person name="Ushijima N."/>
            <person name="Kawano K."/>
            <person name="Kobayashi E."/>
            <person name="Shiratori Y."/>
            <person name="Masuda Y."/>
            <person name="Senoo K."/>
        </authorList>
    </citation>
    <scope>NUCLEOTIDE SEQUENCE</scope>
    <source>
        <strain evidence="1">Red802</strain>
    </source>
</reference>
<evidence type="ECO:0000313" key="1">
    <source>
        <dbReference type="EMBL" id="GLH68209.1"/>
    </source>
</evidence>